<dbReference type="AlphaFoldDB" id="A0AAD7MAZ5"/>
<evidence type="ECO:0000256" key="1">
    <source>
        <dbReference type="ARBA" id="ARBA00006917"/>
    </source>
</evidence>
<dbReference type="InterPro" id="IPR015943">
    <property type="entry name" value="WD40/YVTN_repeat-like_dom_sf"/>
</dbReference>
<feature type="compositionally biased region" description="Basic and acidic residues" evidence="5">
    <location>
        <begin position="744"/>
        <end position="753"/>
    </location>
</feature>
<sequence>MAKRRVSYIIPPPNEPVPRLDLPPSSASRLGLVRPLLVLADHQPSPDPDHAARSRHPRHRLGIAALALDTSTHLVGRGAPEGILYSGGRDGLVLSWDLGLPLRRRTPSGTPPRRGRWETLTGWEDDAIDEEAEEADERPTSDGDVLGEVTAGAARRRRPPNGLRELPYEEQWEMEPDKSIRPSSFRQCVQTHTDWVNDILLCNYNQTVVSASSDGTVQAWSPHAPGAPDPSIIGTHSDYVRCLAACRSQNWVASGSFDRTIKLWDLTRSTSSAVPPVEPLITLNPHDASAPKCSVYALAADPFGHAVASGGPERVVRMWDPRSGKRSGKLVGHTDNIRAILLSEDAKYVLTGSADASIKLWSLATQRCLHTFTHHADSVWALFSAHPALETFYAGDRAGLVSRVDVGGASDVGEGECVLVCRAGDGEEAQGQGGGGVNRLVVVDDSLLWTATSGSSVRRWHIPPRGATPSTGKRLSAWDLEGDGQRSGAPSVRSYDGDCDEEGETRHGLPYTSLVRLTSPNDPFPVRSTGGRDRDAEVATLYSAASVVSVPPLRTTASTTHVTSPLRSAPLASARVGYFGRDMAADALPLVPAADVVGSLGGERGLVRALVLNDRIHAVTVDTGGEVGVWDLVRGVCIGVFARGALGPAGCGECQGGEWSPREALEHVRGRIEGEAVVSPWATVDTKAGVLAVHLNERSFESEMYADEVGFGGDRRFGDEAKLNIGKWVLRNLFLGFIREEQRARRSRRDSTHSQDTMSSARLSSDTRRLSSDARRLSSDTRRPSLSAESRRRSSTVVVSAAKMLPAVPPSAANAPQGTSPLLTPLIPLYARAKDHIAMPAIPQSPAVGKDDATPMPVAHRRARTGTLENGKDKGESGDYFSMRARQVSMQGSGAAASTPDDFSGWGGPGAGAHTSSTPTGLMGRLKSFGKLRRAPDVATPSLPTAVEVPVVEVVPEPAAVKTPLQLLLAGPLSPPPSAEAPTLGLSLHIAVLIEEEAAPGFTTVYRGTTGSTAADVHALEEALPLWLAEYLLLNRMPSAPPQVKISFVLLPWAGKDGEPPLPELLNTAQSKLTASRFLRVRKLVVHVQEKLEKIDPPPADAPRPRAEDLYEILCNDVVLPLDMSIGAVRQYVWRQSGELTMCYRRNMEMSAYRGAGHRGRGR</sequence>
<dbReference type="PROSITE" id="PS00678">
    <property type="entry name" value="WD_REPEATS_1"/>
    <property type="match status" value="1"/>
</dbReference>
<protein>
    <recommendedName>
        <fullName evidence="8">WD40 repeat-like protein</fullName>
    </recommendedName>
</protein>
<proteinExistence type="inferred from homology"/>
<evidence type="ECO:0000313" key="7">
    <source>
        <dbReference type="Proteomes" id="UP001221757"/>
    </source>
</evidence>
<feature type="repeat" description="WD" evidence="4">
    <location>
        <begin position="288"/>
        <end position="329"/>
    </location>
</feature>
<evidence type="ECO:0000256" key="4">
    <source>
        <dbReference type="PROSITE-ProRule" id="PRU00221"/>
    </source>
</evidence>
<dbReference type="InterPro" id="IPR019775">
    <property type="entry name" value="WD40_repeat_CS"/>
</dbReference>
<dbReference type="SMART" id="SM00320">
    <property type="entry name" value="WD40"/>
    <property type="match status" value="8"/>
</dbReference>
<dbReference type="InterPro" id="IPR051246">
    <property type="entry name" value="WDR48"/>
</dbReference>
<feature type="repeat" description="WD" evidence="4">
    <location>
        <begin position="233"/>
        <end position="274"/>
    </location>
</feature>
<dbReference type="InterPro" id="IPR036322">
    <property type="entry name" value="WD40_repeat_dom_sf"/>
</dbReference>
<dbReference type="EMBL" id="JARKIE010000003">
    <property type="protein sequence ID" value="KAJ7708681.1"/>
    <property type="molecule type" value="Genomic_DNA"/>
</dbReference>
<keyword evidence="3" id="KW-0677">Repeat</keyword>
<dbReference type="PRINTS" id="PR00320">
    <property type="entry name" value="GPROTEINBRPT"/>
</dbReference>
<feature type="region of interest" description="Disordered" evidence="5">
    <location>
        <begin position="744"/>
        <end position="797"/>
    </location>
</feature>
<dbReference type="InterPro" id="IPR020472">
    <property type="entry name" value="WD40_PAC1"/>
</dbReference>
<evidence type="ECO:0000256" key="5">
    <source>
        <dbReference type="SAM" id="MobiDB-lite"/>
    </source>
</evidence>
<dbReference type="Proteomes" id="UP001221757">
    <property type="component" value="Unassembled WGS sequence"/>
</dbReference>
<dbReference type="CDD" id="cd17041">
    <property type="entry name" value="Ubl_WDR48"/>
    <property type="match status" value="1"/>
</dbReference>
<reference evidence="6" key="1">
    <citation type="submission" date="2023-03" db="EMBL/GenBank/DDBJ databases">
        <title>Massive genome expansion in bonnet fungi (Mycena s.s.) driven by repeated elements and novel gene families across ecological guilds.</title>
        <authorList>
            <consortium name="Lawrence Berkeley National Laboratory"/>
            <person name="Harder C.B."/>
            <person name="Miyauchi S."/>
            <person name="Viragh M."/>
            <person name="Kuo A."/>
            <person name="Thoen E."/>
            <person name="Andreopoulos B."/>
            <person name="Lu D."/>
            <person name="Skrede I."/>
            <person name="Drula E."/>
            <person name="Henrissat B."/>
            <person name="Morin E."/>
            <person name="Kohler A."/>
            <person name="Barry K."/>
            <person name="LaButti K."/>
            <person name="Morin E."/>
            <person name="Salamov A."/>
            <person name="Lipzen A."/>
            <person name="Mereny Z."/>
            <person name="Hegedus B."/>
            <person name="Baldrian P."/>
            <person name="Stursova M."/>
            <person name="Weitz H."/>
            <person name="Taylor A."/>
            <person name="Grigoriev I.V."/>
            <person name="Nagy L.G."/>
            <person name="Martin F."/>
            <person name="Kauserud H."/>
        </authorList>
    </citation>
    <scope>NUCLEOTIDE SEQUENCE</scope>
    <source>
        <strain evidence="6">CBHHK067</strain>
    </source>
</reference>
<keyword evidence="7" id="KW-1185">Reference proteome</keyword>
<dbReference type="CDD" id="cd00200">
    <property type="entry name" value="WD40"/>
    <property type="match status" value="1"/>
</dbReference>
<evidence type="ECO:0008006" key="8">
    <source>
        <dbReference type="Google" id="ProtNLM"/>
    </source>
</evidence>
<dbReference type="PANTHER" id="PTHR19862">
    <property type="entry name" value="WD REPEAT-CONTAINING PROTEIN 48"/>
    <property type="match status" value="1"/>
</dbReference>
<dbReference type="Pfam" id="PF11816">
    <property type="entry name" value="DUF3337"/>
    <property type="match status" value="1"/>
</dbReference>
<comment type="caution">
    <text evidence="6">The sequence shown here is derived from an EMBL/GenBank/DDBJ whole genome shotgun (WGS) entry which is preliminary data.</text>
</comment>
<dbReference type="GO" id="GO:0000724">
    <property type="term" value="P:double-strand break repair via homologous recombination"/>
    <property type="evidence" value="ECO:0007669"/>
    <property type="project" value="TreeGrafter"/>
</dbReference>
<dbReference type="Gene3D" id="2.130.10.10">
    <property type="entry name" value="YVTN repeat-like/Quinoprotein amine dehydrogenase"/>
    <property type="match status" value="2"/>
</dbReference>
<feature type="repeat" description="WD" evidence="4">
    <location>
        <begin position="330"/>
        <end position="371"/>
    </location>
</feature>
<evidence type="ECO:0000256" key="2">
    <source>
        <dbReference type="ARBA" id="ARBA00022574"/>
    </source>
</evidence>
<dbReference type="PANTHER" id="PTHR19862:SF14">
    <property type="entry name" value="WD REPEAT-CONTAINING PROTEIN 48"/>
    <property type="match status" value="1"/>
</dbReference>
<dbReference type="SUPFAM" id="SSF50978">
    <property type="entry name" value="WD40 repeat-like"/>
    <property type="match status" value="1"/>
</dbReference>
<accession>A0AAD7MAZ5</accession>
<feature type="repeat" description="WD" evidence="4">
    <location>
        <begin position="189"/>
        <end position="221"/>
    </location>
</feature>
<name>A0AAD7MAZ5_MYCRO</name>
<evidence type="ECO:0000256" key="3">
    <source>
        <dbReference type="ARBA" id="ARBA00022737"/>
    </source>
</evidence>
<dbReference type="Pfam" id="PF00400">
    <property type="entry name" value="WD40"/>
    <property type="match status" value="4"/>
</dbReference>
<keyword evidence="2 4" id="KW-0853">WD repeat</keyword>
<dbReference type="PROSITE" id="PS50082">
    <property type="entry name" value="WD_REPEATS_2"/>
    <property type="match status" value="4"/>
</dbReference>
<comment type="similarity">
    <text evidence="1">Belongs to the WD repeat WDR48 family.</text>
</comment>
<dbReference type="InterPro" id="IPR001680">
    <property type="entry name" value="WD40_rpt"/>
</dbReference>
<dbReference type="PROSITE" id="PS50294">
    <property type="entry name" value="WD_REPEATS_REGION"/>
    <property type="match status" value="2"/>
</dbReference>
<gene>
    <name evidence="6" type="ORF">B0H17DRAFT_1165739</name>
</gene>
<organism evidence="6 7">
    <name type="scientific">Mycena rosella</name>
    <name type="common">Pink bonnet</name>
    <name type="synonym">Agaricus rosellus</name>
    <dbReference type="NCBI Taxonomy" id="1033263"/>
    <lineage>
        <taxon>Eukaryota</taxon>
        <taxon>Fungi</taxon>
        <taxon>Dikarya</taxon>
        <taxon>Basidiomycota</taxon>
        <taxon>Agaricomycotina</taxon>
        <taxon>Agaricomycetes</taxon>
        <taxon>Agaricomycetidae</taxon>
        <taxon>Agaricales</taxon>
        <taxon>Marasmiineae</taxon>
        <taxon>Mycenaceae</taxon>
        <taxon>Mycena</taxon>
    </lineage>
</organism>
<dbReference type="GO" id="GO:0043130">
    <property type="term" value="F:ubiquitin binding"/>
    <property type="evidence" value="ECO:0007669"/>
    <property type="project" value="TreeGrafter"/>
</dbReference>
<feature type="region of interest" description="Disordered" evidence="5">
    <location>
        <begin position="480"/>
        <end position="506"/>
    </location>
</feature>
<dbReference type="InterPro" id="IPR021772">
    <property type="entry name" value="WDR48/Bun107"/>
</dbReference>
<evidence type="ECO:0000313" key="6">
    <source>
        <dbReference type="EMBL" id="KAJ7708681.1"/>
    </source>
</evidence>
<feature type="compositionally biased region" description="Basic and acidic residues" evidence="5">
    <location>
        <begin position="765"/>
        <end position="783"/>
    </location>
</feature>